<keyword evidence="2" id="KW-0472">Membrane</keyword>
<dbReference type="Gene3D" id="3.40.50.410">
    <property type="entry name" value="von Willebrand factor, type A domain"/>
    <property type="match status" value="1"/>
</dbReference>
<feature type="compositionally biased region" description="Acidic residues" evidence="1">
    <location>
        <begin position="102"/>
        <end position="131"/>
    </location>
</feature>
<dbReference type="SMART" id="SM00327">
    <property type="entry name" value="VWA"/>
    <property type="match status" value="1"/>
</dbReference>
<sequence>MGRHSIPDPDDSDDEARYEPDPDQGYDEPEPPSYRYESDYPRGRGDRDDRPDYPQPGYDQPGHRPSQYREPDYRQPEPGYRTSRYRDDYDEPAPAQPGYSGDEYDEYADDYDNEYDDTYGDDYADGYDDDRDAPTAKFSAAGGPPPSTPTGPQHTGEWDGGEWTGSHRAVAGGRRGVSVGVIVALVTVVVVVAAVILWRFFGDMLSSRSDAAAARCVDGELSVAVVADPTIASHIETLANKYNETASPVGDRCIKVQVKSASSDQVVSGFANTWPEELGERPALWIPSSQIAEARLEATAGAKTVSDSRSLVTSPVLLAVRPPLKDALAQQSWSTLPKLQTDPNALAGLKLPGWGALKLALPTRGNGDASYLVGEAVASASAPNGAPATAGIGAVNTLLSGQPKLDDNELNTAIDAMVNASDPATAPVHAVATTEQQLFARAATMSDAKSDIAGWLPPGPTAVADYPTVLLAGDWLSQEQVTAASEFSRALRKPEQLEELAKAGFRAEGTTAPSSDVTDFGPLGAAVSVGDDATRVTLANTMTAPAKTPAVTIMLDQSMPTDEGGKSRLANVVAALNTRLQALPSGAEVGLWTFDGTEGRSAVSTGPLSDQVGGQPRSEVLSSTLEEQTASGGGAVSFTTLRLVYTEAMANFREGQGNSVLVITTGPHSDRSLDGPGLQDFIKGAFDPARPVAVNVIDFGGDTDRATWEGVAEASGGTYQHIANSTSPELTTAISTMLG</sequence>
<protein>
    <recommendedName>
        <fullName evidence="3">VWFA domain-containing protein</fullName>
    </recommendedName>
</protein>
<accession>A0ABM7I3C5</accession>
<evidence type="ECO:0000256" key="2">
    <source>
        <dbReference type="SAM" id="Phobius"/>
    </source>
</evidence>
<keyword evidence="2" id="KW-1133">Transmembrane helix</keyword>
<evidence type="ECO:0000313" key="4">
    <source>
        <dbReference type="EMBL" id="BBX37389.1"/>
    </source>
</evidence>
<keyword evidence="2" id="KW-0812">Transmembrane</keyword>
<feature type="domain" description="VWFA" evidence="3">
    <location>
        <begin position="550"/>
        <end position="737"/>
    </location>
</feature>
<dbReference type="Proteomes" id="UP000465622">
    <property type="component" value="Chromosome"/>
</dbReference>
<name>A0ABM7I3C5_MYCME</name>
<dbReference type="InterPro" id="IPR036465">
    <property type="entry name" value="vWFA_dom_sf"/>
</dbReference>
<evidence type="ECO:0000256" key="1">
    <source>
        <dbReference type="SAM" id="MobiDB-lite"/>
    </source>
</evidence>
<dbReference type="RefSeq" id="WP_036439838.1">
    <property type="nucleotide sequence ID" value="NZ_AP022567.1"/>
</dbReference>
<evidence type="ECO:0000313" key="5">
    <source>
        <dbReference type="Proteomes" id="UP000465622"/>
    </source>
</evidence>
<keyword evidence="5" id="KW-1185">Reference proteome</keyword>
<feature type="compositionally biased region" description="Acidic residues" evidence="1">
    <location>
        <begin position="21"/>
        <end position="30"/>
    </location>
</feature>
<dbReference type="EMBL" id="AP022567">
    <property type="protein sequence ID" value="BBX37389.1"/>
    <property type="molecule type" value="Genomic_DNA"/>
</dbReference>
<feature type="region of interest" description="Disordered" evidence="1">
    <location>
        <begin position="1"/>
        <end position="167"/>
    </location>
</feature>
<gene>
    <name evidence="4" type="ORF">MMAGJ_66710</name>
</gene>
<feature type="compositionally biased region" description="Basic and acidic residues" evidence="1">
    <location>
        <begin position="36"/>
        <end position="52"/>
    </location>
</feature>
<organism evidence="4 5">
    <name type="scientific">Mycolicibacterium mageritense</name>
    <name type="common">Mycobacterium mageritense</name>
    <dbReference type="NCBI Taxonomy" id="53462"/>
    <lineage>
        <taxon>Bacteria</taxon>
        <taxon>Bacillati</taxon>
        <taxon>Actinomycetota</taxon>
        <taxon>Actinomycetes</taxon>
        <taxon>Mycobacteriales</taxon>
        <taxon>Mycobacteriaceae</taxon>
        <taxon>Mycolicibacterium</taxon>
    </lineage>
</organism>
<reference evidence="4 5" key="1">
    <citation type="journal article" date="2019" name="Emerg. Microbes Infect.">
        <title>Comprehensive subspecies identification of 175 nontuberculous mycobacteria species based on 7547 genomic profiles.</title>
        <authorList>
            <person name="Matsumoto Y."/>
            <person name="Kinjo T."/>
            <person name="Motooka D."/>
            <person name="Nabeya D."/>
            <person name="Jung N."/>
            <person name="Uechi K."/>
            <person name="Horii T."/>
            <person name="Iida T."/>
            <person name="Fujita J."/>
            <person name="Nakamura S."/>
        </authorList>
    </citation>
    <scope>NUCLEOTIDE SEQUENCE [LARGE SCALE GENOMIC DNA]</scope>
    <source>
        <strain evidence="4 5">JCM 12375</strain>
    </source>
</reference>
<proteinExistence type="predicted"/>
<evidence type="ECO:0000259" key="3">
    <source>
        <dbReference type="PROSITE" id="PS50234"/>
    </source>
</evidence>
<dbReference type="PROSITE" id="PS50234">
    <property type="entry name" value="VWFA"/>
    <property type="match status" value="1"/>
</dbReference>
<dbReference type="InterPro" id="IPR002035">
    <property type="entry name" value="VWF_A"/>
</dbReference>
<feature type="transmembrane region" description="Helical" evidence="2">
    <location>
        <begin position="177"/>
        <end position="201"/>
    </location>
</feature>
<dbReference type="SUPFAM" id="SSF53300">
    <property type="entry name" value="vWA-like"/>
    <property type="match status" value="1"/>
</dbReference>